<protein>
    <recommendedName>
        <fullName evidence="4">Myb-like domain-containing protein</fullName>
    </recommendedName>
</protein>
<keyword evidence="3" id="KW-1185">Reference proteome</keyword>
<dbReference type="EMBL" id="JAQQWL010000008">
    <property type="protein sequence ID" value="KAK8061955.1"/>
    <property type="molecule type" value="Genomic_DNA"/>
</dbReference>
<feature type="region of interest" description="Disordered" evidence="1">
    <location>
        <begin position="57"/>
        <end position="301"/>
    </location>
</feature>
<proteinExistence type="predicted"/>
<gene>
    <name evidence="2" type="ORF">PG994_008321</name>
</gene>
<evidence type="ECO:0000313" key="2">
    <source>
        <dbReference type="EMBL" id="KAK8061955.1"/>
    </source>
</evidence>
<feature type="compositionally biased region" description="Basic residues" evidence="1">
    <location>
        <begin position="126"/>
        <end position="139"/>
    </location>
</feature>
<feature type="compositionally biased region" description="Pro residues" evidence="1">
    <location>
        <begin position="116"/>
        <end position="125"/>
    </location>
</feature>
<sequence length="301" mass="32328">MVDKASKDDRSKKDDKSKKDEKVMLMSIIDDMNPGFGVKGWDSIAKRLGLTVATAKQRFGVSKKRFQAATEGVAPPAATFRPRKRGNRRAAPQDDEDEAGGSENVPSTSDTAPGATIPPPSPPRPRTSRRTRGTRRARSTRAEEGGVEGNSEDVASANSAALSAALPRPTPTRPHSTRRSRVTRRARTTRQEGAAKNGTENLGADPTPVVTAASTRPRRGTKRPLPKSDDSSSDDDDEGIPATLSNEARGRALISARTKKTTNVVKQNTEAQTAASSQSFNPARPSFAGLLPRPQEEIERL</sequence>
<feature type="compositionally biased region" description="Polar residues" evidence="1">
    <location>
        <begin position="270"/>
        <end position="281"/>
    </location>
</feature>
<accession>A0ABR1UV73</accession>
<reference evidence="2 3" key="1">
    <citation type="submission" date="2023-01" db="EMBL/GenBank/DDBJ databases">
        <title>Analysis of 21 Apiospora genomes using comparative genomics revels a genus with tremendous synthesis potential of carbohydrate active enzymes and secondary metabolites.</title>
        <authorList>
            <person name="Sorensen T."/>
        </authorList>
    </citation>
    <scope>NUCLEOTIDE SEQUENCE [LARGE SCALE GENOMIC DNA]</scope>
    <source>
        <strain evidence="2 3">CBS 135458</strain>
    </source>
</reference>
<evidence type="ECO:0008006" key="4">
    <source>
        <dbReference type="Google" id="ProtNLM"/>
    </source>
</evidence>
<comment type="caution">
    <text evidence="2">The sequence shown here is derived from an EMBL/GenBank/DDBJ whole genome shotgun (WGS) entry which is preliminary data.</text>
</comment>
<dbReference type="RefSeq" id="XP_066715217.1">
    <property type="nucleotide sequence ID" value="XM_066859730.1"/>
</dbReference>
<feature type="region of interest" description="Disordered" evidence="1">
    <location>
        <begin position="1"/>
        <end position="20"/>
    </location>
</feature>
<evidence type="ECO:0000256" key="1">
    <source>
        <dbReference type="SAM" id="MobiDB-lite"/>
    </source>
</evidence>
<name>A0ABR1UV73_9PEZI</name>
<evidence type="ECO:0000313" key="3">
    <source>
        <dbReference type="Proteomes" id="UP001480595"/>
    </source>
</evidence>
<feature type="compositionally biased region" description="Basic residues" evidence="1">
    <location>
        <begin position="175"/>
        <end position="188"/>
    </location>
</feature>
<feature type="compositionally biased region" description="Low complexity" evidence="1">
    <location>
        <begin position="155"/>
        <end position="167"/>
    </location>
</feature>
<organism evidence="2 3">
    <name type="scientific">Apiospora phragmitis</name>
    <dbReference type="NCBI Taxonomy" id="2905665"/>
    <lineage>
        <taxon>Eukaryota</taxon>
        <taxon>Fungi</taxon>
        <taxon>Dikarya</taxon>
        <taxon>Ascomycota</taxon>
        <taxon>Pezizomycotina</taxon>
        <taxon>Sordariomycetes</taxon>
        <taxon>Xylariomycetidae</taxon>
        <taxon>Amphisphaeriales</taxon>
        <taxon>Apiosporaceae</taxon>
        <taxon>Apiospora</taxon>
    </lineage>
</organism>
<dbReference type="GeneID" id="92092793"/>
<dbReference type="Proteomes" id="UP001480595">
    <property type="component" value="Unassembled WGS sequence"/>
</dbReference>
<feature type="compositionally biased region" description="Basic residues" evidence="1">
    <location>
        <begin position="216"/>
        <end position="225"/>
    </location>
</feature>